<evidence type="ECO:0008006" key="3">
    <source>
        <dbReference type="Google" id="ProtNLM"/>
    </source>
</evidence>
<organism evidence="1 2">
    <name type="scientific">Candidatus Phocaeicola excrementipullorum</name>
    <dbReference type="NCBI Taxonomy" id="2838731"/>
    <lineage>
        <taxon>Bacteria</taxon>
        <taxon>Pseudomonadati</taxon>
        <taxon>Bacteroidota</taxon>
        <taxon>Bacteroidia</taxon>
        <taxon>Bacteroidales</taxon>
        <taxon>Bacteroidaceae</taxon>
        <taxon>Phocaeicola</taxon>
    </lineage>
</organism>
<dbReference type="EMBL" id="JAHLFJ010000114">
    <property type="protein sequence ID" value="MBU3857357.1"/>
    <property type="molecule type" value="Genomic_DNA"/>
</dbReference>
<reference evidence="1" key="2">
    <citation type="submission" date="2021-04" db="EMBL/GenBank/DDBJ databases">
        <authorList>
            <person name="Gilroy R."/>
        </authorList>
    </citation>
    <scope>NUCLEOTIDE SEQUENCE</scope>
    <source>
        <strain evidence="1">8470</strain>
    </source>
</reference>
<gene>
    <name evidence="1" type="ORF">H9928_12650</name>
</gene>
<sequence>MKKITRKSLDELAKIMPIINETEQRTYIGGTMPPSGLYGSQTYTYQEYLAMMASGLWNGGYVEGLGVIGPDGGKISDGGYNVNETVSYLTSHAQSTSTQQCAKAIRQALEAGGLLTNGHPIDACDYDTWLQERGFYTVSSSITSGVYVPQAGDIVVFEAIEGHQHGHVAMYNGQYWISDFVQRDMYGGPAYRENPNTEYTILRR</sequence>
<comment type="caution">
    <text evidence="1">The sequence shown here is derived from an EMBL/GenBank/DDBJ whole genome shotgun (WGS) entry which is preliminary data.</text>
</comment>
<evidence type="ECO:0000313" key="2">
    <source>
        <dbReference type="Proteomes" id="UP000784286"/>
    </source>
</evidence>
<protein>
    <recommendedName>
        <fullName evidence="3">CHAP domain-containing protein</fullName>
    </recommendedName>
</protein>
<reference evidence="1" key="1">
    <citation type="journal article" date="2021" name="PeerJ">
        <title>Extensive microbial diversity within the chicken gut microbiome revealed by metagenomics and culture.</title>
        <authorList>
            <person name="Gilroy R."/>
            <person name="Ravi A."/>
            <person name="Getino M."/>
            <person name="Pursley I."/>
            <person name="Horton D.L."/>
            <person name="Alikhan N.F."/>
            <person name="Baker D."/>
            <person name="Gharbi K."/>
            <person name="Hall N."/>
            <person name="Watson M."/>
            <person name="Adriaenssens E.M."/>
            <person name="Foster-Nyarko E."/>
            <person name="Jarju S."/>
            <person name="Secka A."/>
            <person name="Antonio M."/>
            <person name="Oren A."/>
            <person name="Chaudhuri R.R."/>
            <person name="La Ragione R."/>
            <person name="Hildebrand F."/>
            <person name="Pallen M.J."/>
        </authorList>
    </citation>
    <scope>NUCLEOTIDE SEQUENCE</scope>
    <source>
        <strain evidence="1">8470</strain>
    </source>
</reference>
<dbReference type="Gene3D" id="3.90.1720.10">
    <property type="entry name" value="endopeptidase domain like (from Nostoc punctiforme)"/>
    <property type="match status" value="1"/>
</dbReference>
<accession>A0A948TPL0</accession>
<dbReference type="AlphaFoldDB" id="A0A948TPL0"/>
<evidence type="ECO:0000313" key="1">
    <source>
        <dbReference type="EMBL" id="MBU3857357.1"/>
    </source>
</evidence>
<dbReference type="Proteomes" id="UP000784286">
    <property type="component" value="Unassembled WGS sequence"/>
</dbReference>
<name>A0A948TPL0_9BACT</name>
<proteinExistence type="predicted"/>